<keyword evidence="7 8" id="KW-0496">Mitochondrion</keyword>
<dbReference type="InterPro" id="IPR018955">
    <property type="entry name" value="BCDHK/PDK_N"/>
</dbReference>
<evidence type="ECO:0000256" key="2">
    <source>
        <dbReference type="ARBA" id="ARBA00022553"/>
    </source>
</evidence>
<feature type="domain" description="Histidine kinase/HSP90-like ATPase" evidence="9">
    <location>
        <begin position="273"/>
        <end position="398"/>
    </location>
</feature>
<dbReference type="EMBL" id="MU167222">
    <property type="protein sequence ID" value="KAG0150103.1"/>
    <property type="molecule type" value="Genomic_DNA"/>
</dbReference>
<dbReference type="Proteomes" id="UP000886653">
    <property type="component" value="Unassembled WGS sequence"/>
</dbReference>
<keyword evidence="12" id="KW-1185">Reference proteome</keyword>
<evidence type="ECO:0000256" key="1">
    <source>
        <dbReference type="ARBA" id="ARBA00006155"/>
    </source>
</evidence>
<keyword evidence="5 8" id="KW-0418">Kinase</keyword>
<keyword evidence="2" id="KW-0597">Phosphoprotein</keyword>
<organism evidence="11 12">
    <name type="scientific">Cronartium quercuum f. sp. fusiforme G11</name>
    <dbReference type="NCBI Taxonomy" id="708437"/>
    <lineage>
        <taxon>Eukaryota</taxon>
        <taxon>Fungi</taxon>
        <taxon>Dikarya</taxon>
        <taxon>Basidiomycota</taxon>
        <taxon>Pucciniomycotina</taxon>
        <taxon>Pucciniomycetes</taxon>
        <taxon>Pucciniales</taxon>
        <taxon>Coleosporiaceae</taxon>
        <taxon>Cronartium</taxon>
    </lineage>
</organism>
<feature type="domain" description="Branched-chain alpha-ketoacid dehydrogenase kinase/Pyruvate dehydrogenase kinase N-terminal" evidence="10">
    <location>
        <begin position="41"/>
        <end position="201"/>
    </location>
</feature>
<keyword evidence="3 8" id="KW-0808">Transferase</keyword>
<proteinExistence type="inferred from homology"/>
<evidence type="ECO:0000256" key="6">
    <source>
        <dbReference type="ARBA" id="ARBA00022840"/>
    </source>
</evidence>
<dbReference type="InterPro" id="IPR036784">
    <property type="entry name" value="AK/P_DHK_N_sf"/>
</dbReference>
<comment type="subcellular location">
    <subcellularLocation>
        <location evidence="8">Mitochondrion matrix</location>
    </subcellularLocation>
</comment>
<dbReference type="GO" id="GO:0004740">
    <property type="term" value="F:pyruvate dehydrogenase (acetyl-transferring) kinase activity"/>
    <property type="evidence" value="ECO:0007669"/>
    <property type="project" value="TreeGrafter"/>
</dbReference>
<accession>A0A9P6NQ19</accession>
<name>A0A9P6NQ19_9BASI</name>
<evidence type="ECO:0000259" key="10">
    <source>
        <dbReference type="Pfam" id="PF10436"/>
    </source>
</evidence>
<gene>
    <name evidence="11" type="ORF">CROQUDRAFT_88383</name>
</gene>
<comment type="similarity">
    <text evidence="1 8">Belongs to the PDK/BCKDK protein kinase family.</text>
</comment>
<dbReference type="SUPFAM" id="SSF55874">
    <property type="entry name" value="ATPase domain of HSP90 chaperone/DNA topoisomerase II/histidine kinase"/>
    <property type="match status" value="1"/>
</dbReference>
<evidence type="ECO:0000256" key="7">
    <source>
        <dbReference type="ARBA" id="ARBA00023128"/>
    </source>
</evidence>
<dbReference type="Gene3D" id="3.30.565.10">
    <property type="entry name" value="Histidine kinase-like ATPase, C-terminal domain"/>
    <property type="match status" value="1"/>
</dbReference>
<dbReference type="PANTHER" id="PTHR11947:SF20">
    <property type="entry name" value="[3-METHYL-2-OXOBUTANOATE DEHYDROGENASE [LIPOAMIDE]] KINASE, MITOCHONDRIAL"/>
    <property type="match status" value="1"/>
</dbReference>
<dbReference type="EC" id="2.7.11.-" evidence="8"/>
<dbReference type="AlphaFoldDB" id="A0A9P6NQ19"/>
<dbReference type="InterPro" id="IPR036890">
    <property type="entry name" value="HATPase_C_sf"/>
</dbReference>
<dbReference type="GO" id="GO:0005524">
    <property type="term" value="F:ATP binding"/>
    <property type="evidence" value="ECO:0007669"/>
    <property type="project" value="UniProtKB-UniRule"/>
</dbReference>
<evidence type="ECO:0000256" key="3">
    <source>
        <dbReference type="ARBA" id="ARBA00022679"/>
    </source>
</evidence>
<dbReference type="Pfam" id="PF10436">
    <property type="entry name" value="BCDHK_Adom3"/>
    <property type="match status" value="1"/>
</dbReference>
<dbReference type="PANTHER" id="PTHR11947">
    <property type="entry name" value="PYRUVATE DEHYDROGENASE KINASE"/>
    <property type="match status" value="1"/>
</dbReference>
<dbReference type="GO" id="GO:0010906">
    <property type="term" value="P:regulation of glucose metabolic process"/>
    <property type="evidence" value="ECO:0007669"/>
    <property type="project" value="TreeGrafter"/>
</dbReference>
<dbReference type="Pfam" id="PF02518">
    <property type="entry name" value="HATPase_c"/>
    <property type="match status" value="1"/>
</dbReference>
<evidence type="ECO:0000313" key="11">
    <source>
        <dbReference type="EMBL" id="KAG0150103.1"/>
    </source>
</evidence>
<dbReference type="InterPro" id="IPR003594">
    <property type="entry name" value="HATPase_dom"/>
</dbReference>
<evidence type="ECO:0000256" key="8">
    <source>
        <dbReference type="RuleBase" id="RU366032"/>
    </source>
</evidence>
<dbReference type="InterPro" id="IPR039028">
    <property type="entry name" value="BCKD/PDK"/>
</dbReference>
<sequence length="423" mass="46807">MRPRTSSHLNFRRARTRLLSDIFPNTPVCVRSISTTSLNKVTFERLMRLGPPPLSPQALIESAELTRVELTERLERRINVQMSLPYLPASNPHTSEVMKIYTNAWAELSATPPITCDFLSSLEQNGQLVNQLEKMVEDEANIIPLFAKGFQECRRYLSEDQISSFLDKAIRDRLSIRLLAEQHLALSHPAAQGSDTLIGIVNTELDIRNSIDRSAAFVRDLCDGTYGHSPSWIVKGDLNAKGCFVGIHSKVFNNPSGLLTLLEFASSSSESTYILTEILKNAFRATAEYHLKLPGSLVIPPIEITLSISQPPLPPNLRQLPKMLSIRIRDYGGGICPRIIDNIFAYAFTTISQSDDYDEGLFGQADGLKSGLGRLAGLGYGLPMARLYARYFGGNLEMVNLHGMSGGVDAFLLVRLGPEKQVG</sequence>
<evidence type="ECO:0000256" key="4">
    <source>
        <dbReference type="ARBA" id="ARBA00022741"/>
    </source>
</evidence>
<dbReference type="Gene3D" id="1.20.140.20">
    <property type="entry name" value="Alpha-ketoacid/pyruvate dehydrogenase kinase, N-terminal domain"/>
    <property type="match status" value="1"/>
</dbReference>
<dbReference type="SUPFAM" id="SSF69012">
    <property type="entry name" value="alpha-ketoacid dehydrogenase kinase, N-terminal domain"/>
    <property type="match status" value="1"/>
</dbReference>
<keyword evidence="4 8" id="KW-0547">Nucleotide-binding</keyword>
<protein>
    <recommendedName>
        <fullName evidence="8">Protein-serine/threonine kinase</fullName>
        <ecNumber evidence="8">2.7.11.-</ecNumber>
    </recommendedName>
</protein>
<comment type="caution">
    <text evidence="11">The sequence shown here is derived from an EMBL/GenBank/DDBJ whole genome shotgun (WGS) entry which is preliminary data.</text>
</comment>
<dbReference type="OrthoDB" id="3264224at2759"/>
<evidence type="ECO:0000256" key="5">
    <source>
        <dbReference type="ARBA" id="ARBA00022777"/>
    </source>
</evidence>
<dbReference type="GO" id="GO:0005759">
    <property type="term" value="C:mitochondrial matrix"/>
    <property type="evidence" value="ECO:0007669"/>
    <property type="project" value="UniProtKB-SubCell"/>
</dbReference>
<evidence type="ECO:0000259" key="9">
    <source>
        <dbReference type="Pfam" id="PF02518"/>
    </source>
</evidence>
<reference evidence="11" key="1">
    <citation type="submission" date="2013-11" db="EMBL/GenBank/DDBJ databases">
        <title>Genome sequence of the fusiform rust pathogen reveals effectors for host alternation and coevolution with pine.</title>
        <authorList>
            <consortium name="DOE Joint Genome Institute"/>
            <person name="Smith K."/>
            <person name="Pendleton A."/>
            <person name="Kubisiak T."/>
            <person name="Anderson C."/>
            <person name="Salamov A."/>
            <person name="Aerts A."/>
            <person name="Riley R."/>
            <person name="Clum A."/>
            <person name="Lindquist E."/>
            <person name="Ence D."/>
            <person name="Campbell M."/>
            <person name="Kronenberg Z."/>
            <person name="Feau N."/>
            <person name="Dhillon B."/>
            <person name="Hamelin R."/>
            <person name="Burleigh J."/>
            <person name="Smith J."/>
            <person name="Yandell M."/>
            <person name="Nelson C."/>
            <person name="Grigoriev I."/>
            <person name="Davis J."/>
        </authorList>
    </citation>
    <scope>NUCLEOTIDE SEQUENCE</scope>
    <source>
        <strain evidence="11">G11</strain>
    </source>
</reference>
<evidence type="ECO:0000313" key="12">
    <source>
        <dbReference type="Proteomes" id="UP000886653"/>
    </source>
</evidence>
<keyword evidence="6 8" id="KW-0067">ATP-binding</keyword>